<dbReference type="PANTHER" id="PTHR31313">
    <property type="entry name" value="TY1 ENHANCER ACTIVATOR"/>
    <property type="match status" value="1"/>
</dbReference>
<dbReference type="PROSITE" id="PS00463">
    <property type="entry name" value="ZN2_CY6_FUNGAL_1"/>
    <property type="match status" value="1"/>
</dbReference>
<evidence type="ECO:0000256" key="3">
    <source>
        <dbReference type="ARBA" id="ARBA00022833"/>
    </source>
</evidence>
<dbReference type="CDD" id="cd00067">
    <property type="entry name" value="GAL4"/>
    <property type="match status" value="1"/>
</dbReference>
<evidence type="ECO:0000256" key="1">
    <source>
        <dbReference type="ARBA" id="ARBA00004123"/>
    </source>
</evidence>
<keyword evidence="3" id="KW-0862">Zinc</keyword>
<reference evidence="10" key="1">
    <citation type="submission" date="2017-02" db="EMBL/GenBank/DDBJ databases">
        <authorList>
            <person name="Tafer H."/>
            <person name="Lopandic K."/>
        </authorList>
    </citation>
    <scope>NUCLEOTIDE SEQUENCE [LARGE SCALE GENOMIC DNA]</scope>
    <source>
        <strain evidence="10">CBS 366.77</strain>
    </source>
</reference>
<name>A0A3A2ZQD0_9EURO</name>
<keyword evidence="2" id="KW-0479">Metal-binding</keyword>
<dbReference type="GO" id="GO:0000981">
    <property type="term" value="F:DNA-binding transcription factor activity, RNA polymerase II-specific"/>
    <property type="evidence" value="ECO:0007669"/>
    <property type="project" value="InterPro"/>
</dbReference>
<keyword evidence="6" id="KW-0804">Transcription</keyword>
<dbReference type="GO" id="GO:0008270">
    <property type="term" value="F:zinc ion binding"/>
    <property type="evidence" value="ECO:0007669"/>
    <property type="project" value="InterPro"/>
</dbReference>
<dbReference type="Pfam" id="PF00172">
    <property type="entry name" value="Zn_clus"/>
    <property type="match status" value="1"/>
</dbReference>
<dbReference type="STRING" id="2070753.A0A3A2ZQD0"/>
<dbReference type="PROSITE" id="PS50048">
    <property type="entry name" value="ZN2_CY6_FUNGAL_2"/>
    <property type="match status" value="1"/>
</dbReference>
<dbReference type="InterPro" id="IPR001138">
    <property type="entry name" value="Zn2Cys6_DnaBD"/>
</dbReference>
<evidence type="ECO:0000313" key="10">
    <source>
        <dbReference type="Proteomes" id="UP000266188"/>
    </source>
</evidence>
<sequence>MSSVSARKKSAFSCDRCRKRKVKCGGEQPHCARCIARNELCEYKLTPTLSYTQSLENRVKELEDHLSNVQANGYVSSIRSLEPPLPGTSVVAALPQTPAKRTYSGAVKGLKVDAKGAVTFHGTTSFFQLPTSNLNEALGTEDGCVEVLCEVNQRKKKLVSNAWHQRALETISGTPVG</sequence>
<dbReference type="OrthoDB" id="4483697at2759"/>
<dbReference type="InterPro" id="IPR036864">
    <property type="entry name" value="Zn2-C6_fun-type_DNA-bd_sf"/>
</dbReference>
<dbReference type="EMBL" id="MVGC01000050">
    <property type="protein sequence ID" value="RJE25359.1"/>
    <property type="molecule type" value="Genomic_DNA"/>
</dbReference>
<dbReference type="Proteomes" id="UP000266188">
    <property type="component" value="Unassembled WGS sequence"/>
</dbReference>
<evidence type="ECO:0000256" key="7">
    <source>
        <dbReference type="ARBA" id="ARBA00023242"/>
    </source>
</evidence>
<evidence type="ECO:0000256" key="2">
    <source>
        <dbReference type="ARBA" id="ARBA00022723"/>
    </source>
</evidence>
<dbReference type="Gene3D" id="4.10.240.10">
    <property type="entry name" value="Zn(2)-C6 fungal-type DNA-binding domain"/>
    <property type="match status" value="1"/>
</dbReference>
<gene>
    <name evidence="9" type="ORF">PHISCL_02322</name>
</gene>
<evidence type="ECO:0000259" key="8">
    <source>
        <dbReference type="PROSITE" id="PS50048"/>
    </source>
</evidence>
<proteinExistence type="predicted"/>
<dbReference type="GO" id="GO:0003677">
    <property type="term" value="F:DNA binding"/>
    <property type="evidence" value="ECO:0007669"/>
    <property type="project" value="UniProtKB-KW"/>
</dbReference>
<dbReference type="SUPFAM" id="SSF57701">
    <property type="entry name" value="Zn2/Cys6 DNA-binding domain"/>
    <property type="match status" value="1"/>
</dbReference>
<keyword evidence="7" id="KW-0539">Nucleus</keyword>
<dbReference type="GO" id="GO:0005634">
    <property type="term" value="C:nucleus"/>
    <property type="evidence" value="ECO:0007669"/>
    <property type="project" value="UniProtKB-SubCell"/>
</dbReference>
<dbReference type="AlphaFoldDB" id="A0A3A2ZQD0"/>
<dbReference type="SMART" id="SM00066">
    <property type="entry name" value="GAL4"/>
    <property type="match status" value="1"/>
</dbReference>
<evidence type="ECO:0000256" key="5">
    <source>
        <dbReference type="ARBA" id="ARBA00023125"/>
    </source>
</evidence>
<dbReference type="InterPro" id="IPR051615">
    <property type="entry name" value="Transcr_Regulatory_Elem"/>
</dbReference>
<dbReference type="PANTHER" id="PTHR31313:SF85">
    <property type="entry name" value="ZN(II)2CYS6 TRANSCRIPTION FACTOR (EUROFUNG)"/>
    <property type="match status" value="1"/>
</dbReference>
<evidence type="ECO:0000256" key="6">
    <source>
        <dbReference type="ARBA" id="ARBA00023163"/>
    </source>
</evidence>
<evidence type="ECO:0000256" key="4">
    <source>
        <dbReference type="ARBA" id="ARBA00023015"/>
    </source>
</evidence>
<keyword evidence="5" id="KW-0238">DNA-binding</keyword>
<comment type="subcellular location">
    <subcellularLocation>
        <location evidence="1">Nucleus</location>
    </subcellularLocation>
</comment>
<organism evidence="9 10">
    <name type="scientific">Aspergillus sclerotialis</name>
    <dbReference type="NCBI Taxonomy" id="2070753"/>
    <lineage>
        <taxon>Eukaryota</taxon>
        <taxon>Fungi</taxon>
        <taxon>Dikarya</taxon>
        <taxon>Ascomycota</taxon>
        <taxon>Pezizomycotina</taxon>
        <taxon>Eurotiomycetes</taxon>
        <taxon>Eurotiomycetidae</taxon>
        <taxon>Eurotiales</taxon>
        <taxon>Aspergillaceae</taxon>
        <taxon>Aspergillus</taxon>
        <taxon>Aspergillus subgen. Polypaecilum</taxon>
    </lineage>
</organism>
<protein>
    <submittedName>
        <fullName evidence="9">Transcription factor</fullName>
    </submittedName>
</protein>
<keyword evidence="10" id="KW-1185">Reference proteome</keyword>
<accession>A0A3A2ZQD0</accession>
<keyword evidence="4" id="KW-0805">Transcription regulation</keyword>
<evidence type="ECO:0000313" key="9">
    <source>
        <dbReference type="EMBL" id="RJE25359.1"/>
    </source>
</evidence>
<dbReference type="PRINTS" id="PR00755">
    <property type="entry name" value="AFLATOXINBRP"/>
</dbReference>
<comment type="caution">
    <text evidence="9">The sequence shown here is derived from an EMBL/GenBank/DDBJ whole genome shotgun (WGS) entry which is preliminary data.</text>
</comment>
<feature type="domain" description="Zn(2)-C6 fungal-type" evidence="8">
    <location>
        <begin position="13"/>
        <end position="43"/>
    </location>
</feature>